<evidence type="ECO:0000259" key="1">
    <source>
        <dbReference type="Pfam" id="PF02603"/>
    </source>
</evidence>
<dbReference type="Proteomes" id="UP000671119">
    <property type="component" value="Unassembled WGS sequence"/>
</dbReference>
<protein>
    <submittedName>
        <fullName evidence="2">HPr kinase/phosphorylase</fullName>
    </submittedName>
</protein>
<dbReference type="InterPro" id="IPR011126">
    <property type="entry name" value="Hpr_kin/Pase_Hpr_N"/>
</dbReference>
<sequence length="59" mass="6581">MLTTDRLVNTLNLELLTGEEGLDRPIKNTDISRPGLEMAGYFSHYASDRIQLLGTTELS</sequence>
<reference evidence="2 3" key="1">
    <citation type="submission" date="2021-03" db="EMBL/GenBank/DDBJ databases">
        <title>Whole Genome Sequencing of Mycobacterium tuberculosis clinical isolates from Arunachal Pradesh, India.</title>
        <authorList>
            <person name="Singh S."/>
            <person name="Mudliar S.R."/>
            <person name="Kulsum U."/>
            <person name="Rufai S.B."/>
            <person name="Singh P.K."/>
            <person name="Umpo M."/>
            <person name="Nyori M."/>
        </authorList>
    </citation>
    <scope>NUCLEOTIDE SEQUENCE [LARGE SCALE GENOMIC DNA]</scope>
    <source>
        <strain evidence="2 3">OMICS/BPL/0142/20/SP</strain>
    </source>
</reference>
<gene>
    <name evidence="2" type="ORF">J8J21_21960</name>
</gene>
<feature type="domain" description="HPr(Ser) kinase/phosphorylase N-terminal" evidence="1">
    <location>
        <begin position="3"/>
        <end position="59"/>
    </location>
</feature>
<dbReference type="EMBL" id="JAGIZI010000459">
    <property type="protein sequence ID" value="MBP0685713.1"/>
    <property type="molecule type" value="Genomic_DNA"/>
</dbReference>
<evidence type="ECO:0000313" key="2">
    <source>
        <dbReference type="EMBL" id="MBP0685713.1"/>
    </source>
</evidence>
<organism evidence="2 3">
    <name type="scientific">Mycobacterium tuberculosis</name>
    <dbReference type="NCBI Taxonomy" id="1773"/>
    <lineage>
        <taxon>Bacteria</taxon>
        <taxon>Bacillati</taxon>
        <taxon>Actinomycetota</taxon>
        <taxon>Actinomycetes</taxon>
        <taxon>Mycobacteriales</taxon>
        <taxon>Mycobacteriaceae</taxon>
        <taxon>Mycobacterium</taxon>
        <taxon>Mycobacterium tuberculosis complex</taxon>
    </lineage>
</organism>
<name>A0ABD4Q507_MYCTX</name>
<comment type="caution">
    <text evidence="2">The sequence shown here is derived from an EMBL/GenBank/DDBJ whole genome shotgun (WGS) entry which is preliminary data.</text>
</comment>
<accession>A0ABD4Q507</accession>
<dbReference type="AlphaFoldDB" id="A0ABD4Q507"/>
<keyword evidence="2" id="KW-0808">Transferase</keyword>
<dbReference type="SUPFAM" id="SSF75138">
    <property type="entry name" value="HprK N-terminal domain-like"/>
    <property type="match status" value="1"/>
</dbReference>
<dbReference type="Pfam" id="PF02603">
    <property type="entry name" value="Hpr_kinase_N"/>
    <property type="match status" value="1"/>
</dbReference>
<dbReference type="InterPro" id="IPR028979">
    <property type="entry name" value="Ser_kin/Pase_Hpr-like_N_sf"/>
</dbReference>
<evidence type="ECO:0000313" key="3">
    <source>
        <dbReference type="Proteomes" id="UP000671119"/>
    </source>
</evidence>
<dbReference type="GO" id="GO:0016301">
    <property type="term" value="F:kinase activity"/>
    <property type="evidence" value="ECO:0007669"/>
    <property type="project" value="UniProtKB-KW"/>
</dbReference>
<dbReference type="Gene3D" id="3.40.1390.20">
    <property type="entry name" value="HprK N-terminal domain-like"/>
    <property type="match status" value="1"/>
</dbReference>
<keyword evidence="2" id="KW-0418">Kinase</keyword>
<feature type="non-terminal residue" evidence="2">
    <location>
        <position position="59"/>
    </location>
</feature>
<proteinExistence type="predicted"/>